<name>A0A3M7PPS6_BRAPC</name>
<dbReference type="Proteomes" id="UP000276133">
    <property type="component" value="Unassembled WGS sequence"/>
</dbReference>
<gene>
    <name evidence="1" type="ORF">BpHYR1_042525</name>
</gene>
<protein>
    <submittedName>
        <fullName evidence="1">Uncharacterized protein</fullName>
    </submittedName>
</protein>
<evidence type="ECO:0000313" key="1">
    <source>
        <dbReference type="EMBL" id="RNA01122.1"/>
    </source>
</evidence>
<proteinExistence type="predicted"/>
<keyword evidence="2" id="KW-1185">Reference proteome</keyword>
<sequence>MENFLEYSNYLIKYLIEKKNIFFRTGKSVSINIVKLLNKLGISGLGRGRVRSGHIGLGGVGSGAAVNQIFLHRVGHRTKRGDQRLFFVRFGARPGQQGLFGARLVLVHLLNVRILFLAAKTRLVLIGKRVRKASLFASSLFFGVENDGRRRRQFLLAASEQFFDRRLEVVEYNGVVRWCAIRLAKTILGQVKNFCKNFKSKDLKITLRMKPEAREALRIFVSITGSLSRS</sequence>
<dbReference type="EMBL" id="REGN01009457">
    <property type="protein sequence ID" value="RNA01122.1"/>
    <property type="molecule type" value="Genomic_DNA"/>
</dbReference>
<reference evidence="1 2" key="1">
    <citation type="journal article" date="2018" name="Sci. Rep.">
        <title>Genomic signatures of local adaptation to the degree of environmental predictability in rotifers.</title>
        <authorList>
            <person name="Franch-Gras L."/>
            <person name="Hahn C."/>
            <person name="Garcia-Roger E.M."/>
            <person name="Carmona M.J."/>
            <person name="Serra M."/>
            <person name="Gomez A."/>
        </authorList>
    </citation>
    <scope>NUCLEOTIDE SEQUENCE [LARGE SCALE GENOMIC DNA]</scope>
    <source>
        <strain evidence="1">HYR1</strain>
    </source>
</reference>
<accession>A0A3M7PPS6</accession>
<evidence type="ECO:0000313" key="2">
    <source>
        <dbReference type="Proteomes" id="UP000276133"/>
    </source>
</evidence>
<organism evidence="1 2">
    <name type="scientific">Brachionus plicatilis</name>
    <name type="common">Marine rotifer</name>
    <name type="synonym">Brachionus muelleri</name>
    <dbReference type="NCBI Taxonomy" id="10195"/>
    <lineage>
        <taxon>Eukaryota</taxon>
        <taxon>Metazoa</taxon>
        <taxon>Spiralia</taxon>
        <taxon>Gnathifera</taxon>
        <taxon>Rotifera</taxon>
        <taxon>Eurotatoria</taxon>
        <taxon>Monogononta</taxon>
        <taxon>Pseudotrocha</taxon>
        <taxon>Ploima</taxon>
        <taxon>Brachionidae</taxon>
        <taxon>Brachionus</taxon>
    </lineage>
</organism>
<comment type="caution">
    <text evidence="1">The sequence shown here is derived from an EMBL/GenBank/DDBJ whole genome shotgun (WGS) entry which is preliminary data.</text>
</comment>
<dbReference type="AlphaFoldDB" id="A0A3M7PPS6"/>